<gene>
    <name evidence="1" type="ORF">NG665_03765</name>
</gene>
<keyword evidence="2" id="KW-1185">Reference proteome</keyword>
<organism evidence="1 2">
    <name type="scientific">Arcanobacterium pinnipediorum</name>
    <dbReference type="NCBI Taxonomy" id="1503041"/>
    <lineage>
        <taxon>Bacteria</taxon>
        <taxon>Bacillati</taxon>
        <taxon>Actinomycetota</taxon>
        <taxon>Actinomycetes</taxon>
        <taxon>Actinomycetales</taxon>
        <taxon>Actinomycetaceae</taxon>
        <taxon>Arcanobacterium</taxon>
    </lineage>
</organism>
<reference evidence="1" key="1">
    <citation type="submission" date="2022-06" db="EMBL/GenBank/DDBJ databases">
        <title>Complete Genome Sequence of Arcanobacterium pinnipediorum strain DSM 28752 isolated from a harbour seal.</title>
        <authorList>
            <person name="Borowiak M."/>
            <person name="Kreitlow A."/>
            <person name="Alssahen M."/>
            <person name="Malorny B."/>
            <person name="Laemmler C."/>
            <person name="Prenger-Berninghoff E."/>
            <person name="Siebert U."/>
            <person name="Ploetz M."/>
            <person name="Abdulmawjood A."/>
        </authorList>
    </citation>
    <scope>NUCLEOTIDE SEQUENCE</scope>
    <source>
        <strain evidence="1">DSM 28752</strain>
    </source>
</reference>
<proteinExistence type="predicted"/>
<sequence>MNIVLVATALPGCEPDAVANAAISGWGKARPADNISIIMASDGELVAHVGTGLSRVFQHDHIDAQAIEYLDNDGPRRILWTSRTDRRGLIDLAEAATWEGVSDPRGSSRFLAQDIFRALDMGLDELHIHLPAFMSGSDIGRGLLEGLSGVELEWDSDKLRLREAVDQARRAIGSLRLVVSYSYGLELSGFDGLAHAWQKAGLDPSIAQRFHNDVAQYVHHLQRLRAQWDLTATTHGIHRYDVDGVGGGLGLVFSLLRAQLHLVGQNLVFPHETADLYVYVTNSVGLHIPSGVSAMSQQAEHSGSPAILVVCQSQLLRAELARLGLHGMYRLEATRDDLVLYHDDIANLFTRLATTWGWDV</sequence>
<dbReference type="Proteomes" id="UP001056109">
    <property type="component" value="Chromosome"/>
</dbReference>
<evidence type="ECO:0000313" key="1">
    <source>
        <dbReference type="EMBL" id="USR80100.1"/>
    </source>
</evidence>
<evidence type="ECO:0000313" key="2">
    <source>
        <dbReference type="Proteomes" id="UP001056109"/>
    </source>
</evidence>
<name>A0ABY5AJS1_9ACTO</name>
<protein>
    <submittedName>
        <fullName evidence="1">Uncharacterized protein</fullName>
    </submittedName>
</protein>
<accession>A0ABY5AJS1</accession>
<dbReference type="EMBL" id="CP099547">
    <property type="protein sequence ID" value="USR80100.1"/>
    <property type="molecule type" value="Genomic_DNA"/>
</dbReference>
<dbReference type="RefSeq" id="WP_252673950.1">
    <property type="nucleotide sequence ID" value="NZ_CP099547.1"/>
</dbReference>